<dbReference type="InterPro" id="IPR001647">
    <property type="entry name" value="HTH_TetR"/>
</dbReference>
<sequence>MNVFAGQGDAARVMTLLWASPEHDGEHPAPGPKAAARPGPKQGLSVDVIVRTAIQIADEGGITALSMRSVGERLGRSSMALYTYIPGKGELLDLMYDTAHAELDSGHDPAGGWRAAITSWAYRLRAFYLRHPWVLQVSYARPVLGPHEQAVLETVLRLLDEARLPAPTLRSVVSALFHFIRGTAQTAAESRQAAEATGTTDQEWWSGRAALLAAVAPDFAERFPHSVRLSRSGQSGDTSPERFEMEADDAFAEGLDLLLDGVEAARARAAVSDR</sequence>
<evidence type="ECO:0000256" key="1">
    <source>
        <dbReference type="ARBA" id="ARBA00023015"/>
    </source>
</evidence>
<dbReference type="PROSITE" id="PS50977">
    <property type="entry name" value="HTH_TETR_2"/>
    <property type="match status" value="1"/>
</dbReference>
<feature type="region of interest" description="Disordered" evidence="5">
    <location>
        <begin position="227"/>
        <end position="246"/>
    </location>
</feature>
<dbReference type="InterPro" id="IPR036271">
    <property type="entry name" value="Tet_transcr_reg_TetR-rel_C_sf"/>
</dbReference>
<feature type="region of interest" description="Disordered" evidence="5">
    <location>
        <begin position="21"/>
        <end position="41"/>
    </location>
</feature>
<dbReference type="SUPFAM" id="SSF48498">
    <property type="entry name" value="Tetracyclin repressor-like, C-terminal domain"/>
    <property type="match status" value="1"/>
</dbReference>
<dbReference type="PANTHER" id="PTHR30055:SF151">
    <property type="entry name" value="TRANSCRIPTIONAL REGULATORY PROTEIN"/>
    <property type="match status" value="1"/>
</dbReference>
<gene>
    <name evidence="7" type="ORF">Pth03_02440</name>
</gene>
<dbReference type="RefSeq" id="WP_203942183.1">
    <property type="nucleotide sequence ID" value="NZ_BOOR01000004.1"/>
</dbReference>
<dbReference type="Proteomes" id="UP000605992">
    <property type="component" value="Unassembled WGS sequence"/>
</dbReference>
<evidence type="ECO:0000313" key="7">
    <source>
        <dbReference type="EMBL" id="GII51855.1"/>
    </source>
</evidence>
<proteinExistence type="predicted"/>
<keyword evidence="3" id="KW-0804">Transcription</keyword>
<keyword evidence="1" id="KW-0805">Transcription regulation</keyword>
<reference evidence="7" key="1">
    <citation type="submission" date="2021-01" db="EMBL/GenBank/DDBJ databases">
        <title>Whole genome shotgun sequence of Planotetraspora thailandica NBRC 104271.</title>
        <authorList>
            <person name="Komaki H."/>
            <person name="Tamura T."/>
        </authorList>
    </citation>
    <scope>NUCLEOTIDE SEQUENCE</scope>
    <source>
        <strain evidence="7">NBRC 104271</strain>
    </source>
</reference>
<dbReference type="GO" id="GO:0003700">
    <property type="term" value="F:DNA-binding transcription factor activity"/>
    <property type="evidence" value="ECO:0007669"/>
    <property type="project" value="TreeGrafter"/>
</dbReference>
<dbReference type="Gene3D" id="1.10.10.60">
    <property type="entry name" value="Homeodomain-like"/>
    <property type="match status" value="1"/>
</dbReference>
<protein>
    <submittedName>
        <fullName evidence="7">TetR family transcriptional regulator</fullName>
    </submittedName>
</protein>
<evidence type="ECO:0000256" key="3">
    <source>
        <dbReference type="ARBA" id="ARBA00023163"/>
    </source>
</evidence>
<dbReference type="Pfam" id="PF02909">
    <property type="entry name" value="TetR_C_1"/>
    <property type="match status" value="1"/>
</dbReference>
<dbReference type="InterPro" id="IPR004111">
    <property type="entry name" value="Repressor_TetR_C"/>
</dbReference>
<dbReference type="SUPFAM" id="SSF46689">
    <property type="entry name" value="Homeodomain-like"/>
    <property type="match status" value="1"/>
</dbReference>
<accession>A0A8J3V894</accession>
<keyword evidence="2 4" id="KW-0238">DNA-binding</keyword>
<evidence type="ECO:0000256" key="4">
    <source>
        <dbReference type="PROSITE-ProRule" id="PRU00335"/>
    </source>
</evidence>
<organism evidence="7 8">
    <name type="scientific">Planotetraspora thailandica</name>
    <dbReference type="NCBI Taxonomy" id="487172"/>
    <lineage>
        <taxon>Bacteria</taxon>
        <taxon>Bacillati</taxon>
        <taxon>Actinomycetota</taxon>
        <taxon>Actinomycetes</taxon>
        <taxon>Streptosporangiales</taxon>
        <taxon>Streptosporangiaceae</taxon>
        <taxon>Planotetraspora</taxon>
    </lineage>
</organism>
<dbReference type="InterPro" id="IPR050109">
    <property type="entry name" value="HTH-type_TetR-like_transc_reg"/>
</dbReference>
<keyword evidence="8" id="KW-1185">Reference proteome</keyword>
<feature type="DNA-binding region" description="H-T-H motif" evidence="4">
    <location>
        <begin position="66"/>
        <end position="85"/>
    </location>
</feature>
<feature type="compositionally biased region" description="Low complexity" evidence="5">
    <location>
        <begin position="32"/>
        <end position="41"/>
    </location>
</feature>
<dbReference type="PANTHER" id="PTHR30055">
    <property type="entry name" value="HTH-TYPE TRANSCRIPTIONAL REGULATOR RUTR"/>
    <property type="match status" value="1"/>
</dbReference>
<comment type="caution">
    <text evidence="7">The sequence shown here is derived from an EMBL/GenBank/DDBJ whole genome shotgun (WGS) entry which is preliminary data.</text>
</comment>
<evidence type="ECO:0000313" key="8">
    <source>
        <dbReference type="Proteomes" id="UP000605992"/>
    </source>
</evidence>
<evidence type="ECO:0000256" key="5">
    <source>
        <dbReference type="SAM" id="MobiDB-lite"/>
    </source>
</evidence>
<dbReference type="Gene3D" id="1.10.357.10">
    <property type="entry name" value="Tetracycline Repressor, domain 2"/>
    <property type="match status" value="1"/>
</dbReference>
<name>A0A8J3V894_9ACTN</name>
<evidence type="ECO:0000256" key="2">
    <source>
        <dbReference type="ARBA" id="ARBA00023125"/>
    </source>
</evidence>
<dbReference type="AlphaFoldDB" id="A0A8J3V894"/>
<dbReference type="InterPro" id="IPR009057">
    <property type="entry name" value="Homeodomain-like_sf"/>
</dbReference>
<dbReference type="GO" id="GO:0045892">
    <property type="term" value="P:negative regulation of DNA-templated transcription"/>
    <property type="evidence" value="ECO:0007669"/>
    <property type="project" value="InterPro"/>
</dbReference>
<feature type="compositionally biased region" description="Polar residues" evidence="5">
    <location>
        <begin position="229"/>
        <end position="238"/>
    </location>
</feature>
<evidence type="ECO:0000259" key="6">
    <source>
        <dbReference type="PROSITE" id="PS50977"/>
    </source>
</evidence>
<feature type="domain" description="HTH tetR-type" evidence="6">
    <location>
        <begin position="43"/>
        <end position="103"/>
    </location>
</feature>
<dbReference type="EMBL" id="BOOR01000004">
    <property type="protein sequence ID" value="GII51855.1"/>
    <property type="molecule type" value="Genomic_DNA"/>
</dbReference>
<dbReference type="GO" id="GO:0000976">
    <property type="term" value="F:transcription cis-regulatory region binding"/>
    <property type="evidence" value="ECO:0007669"/>
    <property type="project" value="TreeGrafter"/>
</dbReference>